<dbReference type="EMBL" id="CM017327">
    <property type="protein sequence ID" value="KAE8100610.1"/>
    <property type="molecule type" value="Genomic_DNA"/>
</dbReference>
<dbReference type="Pfam" id="PF00079">
    <property type="entry name" value="Serpin"/>
    <property type="match status" value="2"/>
</dbReference>
<dbReference type="PANTHER" id="PTHR11461">
    <property type="entry name" value="SERINE PROTEASE INHIBITOR, SERPIN"/>
    <property type="match status" value="1"/>
</dbReference>
<sequence>MDLRQLNCSQSDVALRIAKRLLEGEEGKNSNLVFSPLSIQAMLSLVAAGTKDSTLDQLLSFLGAESSDQLNAFTSKLITLVLADGSPSGGPRLSFANGVWVDKSVSAIRPSFKQVVDTVYKASLFQVDFQTKAEEARREVNSWVEKETNELIKDLLPVGSVSSETLLILANALYFKGAWMEKFDASRTKEDDFHLLNGSSVQVSFMSSSSERQFVSAFDGFKVLGLPYKQGEDMSSSSERQFASAFGGFNFLGLPYKQGEDKRRFTMYFFLPDAKDGLPALVEKVCSESGFLDRYLPDQKKKVRVFKIPRFKISFRFEALNILKELGLELPLCAKMVADHQQELYVSKIIHKSFIEVNEQGTEAAAASATLMFGSCGFSIKEEKIDFVADHPFLFMIRENTTGTVLFIGHALLSFDRNNGPPRIDQQSNRRRFGDRKAPTAERRQGLEPGVLAAVDPGGAEPGLGGGQGLHPRLAALVPQVHVHRPPQLPRFPARSRGLLRRQSQRWATLVLGKWGLAQQVPLSQTFLSNRLWTIIIRPLWIKLIFRPSFLPYPRKTLENASSFTTLLELPTTKAIELLHSQFVVEAPAPLSGDPFHRIDDNRKPFLTSVNGNLTFPSNKALIERAAKLSVFAVGEHSPERLVHPFLLGVINPFSRNNFQTTMQSLQFDLEKKLI</sequence>
<dbReference type="CDD" id="cd02043">
    <property type="entry name" value="serpinP_plants"/>
    <property type="match status" value="1"/>
</dbReference>
<dbReference type="SUPFAM" id="SSF56574">
    <property type="entry name" value="Serpins"/>
    <property type="match status" value="1"/>
</dbReference>
<protein>
    <recommendedName>
        <fullName evidence="6">Serpin domain-containing protein</fullName>
    </recommendedName>
</protein>
<dbReference type="PROSITE" id="PS00284">
    <property type="entry name" value="SERPIN"/>
    <property type="match status" value="1"/>
</dbReference>
<dbReference type="InterPro" id="IPR000215">
    <property type="entry name" value="Serpin_fam"/>
</dbReference>
<dbReference type="AlphaFoldDB" id="A0A5N6RR46"/>
<evidence type="ECO:0000256" key="1">
    <source>
        <dbReference type="ARBA" id="ARBA00009500"/>
    </source>
</evidence>
<dbReference type="FunFam" id="3.30.497.10:FF:000012">
    <property type="entry name" value="Predicted protein"/>
    <property type="match status" value="1"/>
</dbReference>
<proteinExistence type="inferred from homology"/>
<keyword evidence="8" id="KW-1185">Reference proteome</keyword>
<keyword evidence="3" id="KW-0722">Serine protease inhibitor</keyword>
<dbReference type="SMART" id="SM00093">
    <property type="entry name" value="SERPIN"/>
    <property type="match status" value="1"/>
</dbReference>
<evidence type="ECO:0000313" key="8">
    <source>
        <dbReference type="Proteomes" id="UP000327013"/>
    </source>
</evidence>
<dbReference type="InterPro" id="IPR023795">
    <property type="entry name" value="Serpin_CS"/>
</dbReference>
<reference evidence="7 8" key="1">
    <citation type="submission" date="2019-06" db="EMBL/GenBank/DDBJ databases">
        <title>A chromosomal-level reference genome of Carpinus fangiana (Coryloideae, Betulaceae).</title>
        <authorList>
            <person name="Yang X."/>
            <person name="Wang Z."/>
            <person name="Zhang L."/>
            <person name="Hao G."/>
            <person name="Liu J."/>
            <person name="Yang Y."/>
        </authorList>
    </citation>
    <scope>NUCLEOTIDE SEQUENCE [LARGE SCALE GENOMIC DNA]</scope>
    <source>
        <strain evidence="7">Cfa_2016G</strain>
        <tissue evidence="7">Leaf</tissue>
    </source>
</reference>
<dbReference type="PANTHER" id="PTHR11461:SF211">
    <property type="entry name" value="GH10112P-RELATED"/>
    <property type="match status" value="1"/>
</dbReference>
<evidence type="ECO:0000256" key="4">
    <source>
        <dbReference type="RuleBase" id="RU000411"/>
    </source>
</evidence>
<evidence type="ECO:0000256" key="3">
    <source>
        <dbReference type="ARBA" id="ARBA00022900"/>
    </source>
</evidence>
<keyword evidence="2" id="KW-0646">Protease inhibitor</keyword>
<dbReference type="GO" id="GO:0004867">
    <property type="term" value="F:serine-type endopeptidase inhibitor activity"/>
    <property type="evidence" value="ECO:0007669"/>
    <property type="project" value="UniProtKB-KW"/>
</dbReference>
<evidence type="ECO:0000256" key="2">
    <source>
        <dbReference type="ARBA" id="ARBA00022690"/>
    </source>
</evidence>
<name>A0A5N6RR46_9ROSI</name>
<dbReference type="Gene3D" id="3.30.497.10">
    <property type="entry name" value="Antithrombin, subunit I, domain 2"/>
    <property type="match status" value="1"/>
</dbReference>
<dbReference type="OrthoDB" id="1063785at2759"/>
<feature type="domain" description="Serpin" evidence="6">
    <location>
        <begin position="15"/>
        <end position="414"/>
    </location>
</feature>
<feature type="region of interest" description="Disordered" evidence="5">
    <location>
        <begin position="418"/>
        <end position="447"/>
    </location>
</feature>
<dbReference type="InterPro" id="IPR023796">
    <property type="entry name" value="Serpin_dom"/>
</dbReference>
<evidence type="ECO:0000259" key="6">
    <source>
        <dbReference type="SMART" id="SM00093"/>
    </source>
</evidence>
<accession>A0A5N6RR46</accession>
<dbReference type="InterPro" id="IPR042185">
    <property type="entry name" value="Serpin_sf_2"/>
</dbReference>
<comment type="similarity">
    <text evidence="1 4">Belongs to the serpin family.</text>
</comment>
<evidence type="ECO:0000313" key="7">
    <source>
        <dbReference type="EMBL" id="KAE8100610.1"/>
    </source>
</evidence>
<dbReference type="Gene3D" id="2.30.39.10">
    <property type="entry name" value="Alpha-1-antitrypsin, domain 1"/>
    <property type="match status" value="2"/>
</dbReference>
<dbReference type="InterPro" id="IPR042178">
    <property type="entry name" value="Serpin_sf_1"/>
</dbReference>
<dbReference type="InterPro" id="IPR036186">
    <property type="entry name" value="Serpin_sf"/>
</dbReference>
<organism evidence="7 8">
    <name type="scientific">Carpinus fangiana</name>
    <dbReference type="NCBI Taxonomy" id="176857"/>
    <lineage>
        <taxon>Eukaryota</taxon>
        <taxon>Viridiplantae</taxon>
        <taxon>Streptophyta</taxon>
        <taxon>Embryophyta</taxon>
        <taxon>Tracheophyta</taxon>
        <taxon>Spermatophyta</taxon>
        <taxon>Magnoliopsida</taxon>
        <taxon>eudicotyledons</taxon>
        <taxon>Gunneridae</taxon>
        <taxon>Pentapetalae</taxon>
        <taxon>rosids</taxon>
        <taxon>fabids</taxon>
        <taxon>Fagales</taxon>
        <taxon>Betulaceae</taxon>
        <taxon>Carpinus</taxon>
    </lineage>
</organism>
<feature type="compositionally biased region" description="Basic and acidic residues" evidence="5">
    <location>
        <begin position="435"/>
        <end position="446"/>
    </location>
</feature>
<dbReference type="Proteomes" id="UP000327013">
    <property type="component" value="Chromosome 7"/>
</dbReference>
<evidence type="ECO:0000256" key="5">
    <source>
        <dbReference type="SAM" id="MobiDB-lite"/>
    </source>
</evidence>
<dbReference type="GO" id="GO:0005615">
    <property type="term" value="C:extracellular space"/>
    <property type="evidence" value="ECO:0007669"/>
    <property type="project" value="InterPro"/>
</dbReference>
<gene>
    <name evidence="7" type="ORF">FH972_018494</name>
</gene>